<dbReference type="CDD" id="cd00882">
    <property type="entry name" value="Ras_like_GTPase"/>
    <property type="match status" value="1"/>
</dbReference>
<dbReference type="GO" id="GO:0003924">
    <property type="term" value="F:GTPase activity"/>
    <property type="evidence" value="ECO:0007669"/>
    <property type="project" value="InterPro"/>
</dbReference>
<dbReference type="EMBL" id="AESD01000437">
    <property type="protein sequence ID" value="EHJ12362.1"/>
    <property type="molecule type" value="Genomic_DNA"/>
</dbReference>
<keyword evidence="2" id="KW-0547">Nucleotide-binding</keyword>
<dbReference type="GO" id="GO:0016020">
    <property type="term" value="C:membrane"/>
    <property type="evidence" value="ECO:0007669"/>
    <property type="project" value="UniProtKB-SubCell"/>
</dbReference>
<dbReference type="RefSeq" id="WP_007311060.1">
    <property type="nucleotide sequence ID" value="NZ_AESD01000437.1"/>
</dbReference>
<evidence type="ECO:0000256" key="4">
    <source>
        <dbReference type="ARBA" id="ARBA00023134"/>
    </source>
</evidence>
<evidence type="ECO:0000256" key="6">
    <source>
        <dbReference type="SAM" id="Coils"/>
    </source>
</evidence>
<dbReference type="AlphaFoldDB" id="G5J626"/>
<name>G5J626_CROWT</name>
<comment type="caution">
    <text evidence="8">The sequence shown here is derived from an EMBL/GenBank/DDBJ whole genome shotgun (WGS) entry which is preliminary data.</text>
</comment>
<feature type="domain" description="Dynamin N-terminal" evidence="7">
    <location>
        <begin position="9"/>
        <end position="193"/>
    </location>
</feature>
<evidence type="ECO:0000256" key="5">
    <source>
        <dbReference type="ARBA" id="ARBA00023136"/>
    </source>
</evidence>
<dbReference type="PANTHER" id="PTHR10465:SF0">
    <property type="entry name" value="SARCALUMENIN"/>
    <property type="match status" value="1"/>
</dbReference>
<evidence type="ECO:0000256" key="2">
    <source>
        <dbReference type="ARBA" id="ARBA00022741"/>
    </source>
</evidence>
<evidence type="ECO:0000313" key="8">
    <source>
        <dbReference type="EMBL" id="EHJ12362.1"/>
    </source>
</evidence>
<dbReference type="GO" id="GO:0005525">
    <property type="term" value="F:GTP binding"/>
    <property type="evidence" value="ECO:0007669"/>
    <property type="project" value="UniProtKB-KW"/>
</dbReference>
<gene>
    <name evidence="8" type="ORF">CWATWH0003_2931</name>
</gene>
<dbReference type="Gene3D" id="3.40.50.300">
    <property type="entry name" value="P-loop containing nucleotide triphosphate hydrolases"/>
    <property type="match status" value="1"/>
</dbReference>
<dbReference type="GO" id="GO:0008053">
    <property type="term" value="P:mitochondrial fusion"/>
    <property type="evidence" value="ECO:0007669"/>
    <property type="project" value="TreeGrafter"/>
</dbReference>
<keyword evidence="3" id="KW-0378">Hydrolase</keyword>
<sequence>MRHPTLILATTGTTSSGKSTLVNFLCGADIVPTAVSEMSAGAVTIEYSQEKTLIIEETPGALWECGKWPSIPESEIYRLLEQVMLAYIDNKKDNPSLAYPKFLIYYPFRLLKEYERNLPRGVRVKMLDLPGLSYVGDESNMEVIKQCREALCLVTYNSQETDPQKIKSLLLQVVEEVKGLGGSPKRMLFILNKIDVFRNDRNWTESEKRFVEKTTNSIKNELTEQLGEYKKDIEELKIIKLSTLPALLALQIQSSNRNDSNIACRDADLKCGQLIEENILEDLPRKAENWSSQDRIRVAEDLWQKSYAEEFQQYLNQHISQHFPKLVIPQAIERFKVAAGNSIEQWAVQTTTAILNSSEENYQQESEKISWIKTSLEQFLEVSDANLRKPFEEMNQKCEDYFNKPFSEDLVRILEGAVEELQNTPPYNEIEEKLIPLYDWREALGRGVDQILEAVAESLDNGIVNLDHPNFKKVDTIDVNLLEKNLMRLISLGYRAKNGQIIEAKTQEEKDNLNYMNLALEELSLNLSKNIAQVLENISQQEINRMYNAVFELFQCHLSYLEEEANRIAPDIAIKFPSSKLNQVTKELRFNPQFESGFDITAEEYTVKYRTWRHWLGIVRKKETHYSDNATIPSTGEMLEDWQKQLKKSEPEMLKRVMEWLLEQINDLKKKVNKTQGEILDLYQDRLEKARQEITIDYEKQKNIWEPMQDKAHTLATHFSQISPFLEEENLSD</sequence>
<protein>
    <recommendedName>
        <fullName evidence="7">Dynamin N-terminal domain-containing protein</fullName>
    </recommendedName>
</protein>
<keyword evidence="5" id="KW-0472">Membrane</keyword>
<dbReference type="GeneID" id="88766549"/>
<dbReference type="InterPro" id="IPR045063">
    <property type="entry name" value="Dynamin_N"/>
</dbReference>
<dbReference type="Pfam" id="PF00350">
    <property type="entry name" value="Dynamin_N"/>
    <property type="match status" value="1"/>
</dbReference>
<dbReference type="Proteomes" id="UP000003477">
    <property type="component" value="Unassembled WGS sequence"/>
</dbReference>
<feature type="coiled-coil region" evidence="6">
    <location>
        <begin position="658"/>
        <end position="685"/>
    </location>
</feature>
<dbReference type="InterPro" id="IPR027094">
    <property type="entry name" value="Mitofusin_fam"/>
</dbReference>
<comment type="subcellular location">
    <subcellularLocation>
        <location evidence="1">Membrane</location>
    </subcellularLocation>
</comment>
<evidence type="ECO:0000256" key="1">
    <source>
        <dbReference type="ARBA" id="ARBA00004370"/>
    </source>
</evidence>
<dbReference type="PANTHER" id="PTHR10465">
    <property type="entry name" value="TRANSMEMBRANE GTPASE FZO1"/>
    <property type="match status" value="1"/>
</dbReference>
<evidence type="ECO:0000256" key="3">
    <source>
        <dbReference type="ARBA" id="ARBA00022801"/>
    </source>
</evidence>
<proteinExistence type="predicted"/>
<evidence type="ECO:0000313" key="9">
    <source>
        <dbReference type="Proteomes" id="UP000003477"/>
    </source>
</evidence>
<evidence type="ECO:0000259" key="7">
    <source>
        <dbReference type="Pfam" id="PF00350"/>
    </source>
</evidence>
<dbReference type="PATRIC" id="fig|423471.3.peg.2754"/>
<keyword evidence="6" id="KW-0175">Coiled coil</keyword>
<dbReference type="SUPFAM" id="SSF52540">
    <property type="entry name" value="P-loop containing nucleoside triphosphate hydrolases"/>
    <property type="match status" value="1"/>
</dbReference>
<reference evidence="8 9" key="1">
    <citation type="journal article" date="2011" name="Front. Microbiol.">
        <title>Two Strains of Crocosphaera watsonii with Highly Conserved Genomes are Distinguished by Strain-Specific Features.</title>
        <authorList>
            <person name="Bench S.R."/>
            <person name="Ilikchyan I.N."/>
            <person name="Tripp H.J."/>
            <person name="Zehr J.P."/>
        </authorList>
    </citation>
    <scope>NUCLEOTIDE SEQUENCE [LARGE SCALE GENOMIC DNA]</scope>
    <source>
        <strain evidence="8 9">WH 0003</strain>
    </source>
</reference>
<keyword evidence="4" id="KW-0342">GTP-binding</keyword>
<accession>G5J626</accession>
<organism evidence="8 9">
    <name type="scientific">Crocosphaera watsonii WH 0003</name>
    <dbReference type="NCBI Taxonomy" id="423471"/>
    <lineage>
        <taxon>Bacteria</taxon>
        <taxon>Bacillati</taxon>
        <taxon>Cyanobacteriota</taxon>
        <taxon>Cyanophyceae</taxon>
        <taxon>Oscillatoriophycideae</taxon>
        <taxon>Chroococcales</taxon>
        <taxon>Aphanothecaceae</taxon>
        <taxon>Crocosphaera</taxon>
    </lineage>
</organism>
<dbReference type="InterPro" id="IPR027417">
    <property type="entry name" value="P-loop_NTPase"/>
</dbReference>